<accession>A0AAE0W6W0</accession>
<comment type="caution">
    <text evidence="7">The sequence shown here is derived from an EMBL/GenBank/DDBJ whole genome shotgun (WGS) entry which is preliminary data.</text>
</comment>
<evidence type="ECO:0000259" key="5">
    <source>
        <dbReference type="PROSITE" id="PS50001"/>
    </source>
</evidence>
<evidence type="ECO:0000313" key="7">
    <source>
        <dbReference type="EMBL" id="KAK3602612.1"/>
    </source>
</evidence>
<evidence type="ECO:0000256" key="4">
    <source>
        <dbReference type="PROSITE-ProRule" id="PRU00192"/>
    </source>
</evidence>
<evidence type="ECO:0000256" key="1">
    <source>
        <dbReference type="ARBA" id="ARBA00022443"/>
    </source>
</evidence>
<evidence type="ECO:0008006" key="9">
    <source>
        <dbReference type="Google" id="ProtNLM"/>
    </source>
</evidence>
<sequence>MEAEFDPHDKASWYFGPLNREETNNILMKARENGTFLVRDSQSIKGDFVLCVKEDSKVSHYIINKIQAVGNFQYRIGDQQFPDMPTLLQFYKSHYLDTTALVKVAPKTTEKVIAKYDFPGRDPEDLPFKKGEILEVVIKDEEKWWTCRNKAGREGQVPVPYVQKYDEPKEPKPTTIPFQLATPPLQTVQLPAPAVVTQERIGTPYDKRMLTLKVGTIITVTKMNVNGQWEGEINGMSGMFPFTHVRFLTTEECEKLKQNAS</sequence>
<dbReference type="CDD" id="cd09926">
    <property type="entry name" value="SH2_CRK_like"/>
    <property type="match status" value="1"/>
</dbReference>
<keyword evidence="8" id="KW-1185">Reference proteome</keyword>
<feature type="domain" description="SH2" evidence="5">
    <location>
        <begin position="13"/>
        <end position="107"/>
    </location>
</feature>
<dbReference type="Proteomes" id="UP001195483">
    <property type="component" value="Unassembled WGS sequence"/>
</dbReference>
<dbReference type="Pfam" id="PF07653">
    <property type="entry name" value="SH3_2"/>
    <property type="match status" value="1"/>
</dbReference>
<reference evidence="7" key="3">
    <citation type="submission" date="2023-05" db="EMBL/GenBank/DDBJ databases">
        <authorList>
            <person name="Smith C.H."/>
        </authorList>
    </citation>
    <scope>NUCLEOTIDE SEQUENCE</scope>
    <source>
        <strain evidence="7">CHS0354</strain>
        <tissue evidence="7">Mantle</tissue>
    </source>
</reference>
<dbReference type="AlphaFoldDB" id="A0AAE0W6W0"/>
<feature type="domain" description="SH3" evidence="6">
    <location>
        <begin position="189"/>
        <end position="250"/>
    </location>
</feature>
<dbReference type="InterPro" id="IPR000980">
    <property type="entry name" value="SH2"/>
</dbReference>
<dbReference type="GO" id="GO:0030971">
    <property type="term" value="F:receptor tyrosine kinase binding"/>
    <property type="evidence" value="ECO:0007669"/>
    <property type="project" value="TreeGrafter"/>
</dbReference>
<evidence type="ECO:0000256" key="2">
    <source>
        <dbReference type="ARBA" id="ARBA00022999"/>
    </source>
</evidence>
<dbReference type="PRINTS" id="PR00401">
    <property type="entry name" value="SH2DOMAIN"/>
</dbReference>
<evidence type="ECO:0000313" key="8">
    <source>
        <dbReference type="Proteomes" id="UP001195483"/>
    </source>
</evidence>
<dbReference type="SMART" id="SM00326">
    <property type="entry name" value="SH3"/>
    <property type="match status" value="2"/>
</dbReference>
<evidence type="ECO:0000256" key="3">
    <source>
        <dbReference type="PROSITE-ProRule" id="PRU00191"/>
    </source>
</evidence>
<gene>
    <name evidence="7" type="ORF">CHS0354_034194</name>
</gene>
<dbReference type="GO" id="GO:0007167">
    <property type="term" value="P:enzyme-linked receptor protein signaling pathway"/>
    <property type="evidence" value="ECO:0007669"/>
    <property type="project" value="TreeGrafter"/>
</dbReference>
<dbReference type="Pfam" id="PF00018">
    <property type="entry name" value="SH3_1"/>
    <property type="match status" value="1"/>
</dbReference>
<organism evidence="7 8">
    <name type="scientific">Potamilus streckersoni</name>
    <dbReference type="NCBI Taxonomy" id="2493646"/>
    <lineage>
        <taxon>Eukaryota</taxon>
        <taxon>Metazoa</taxon>
        <taxon>Spiralia</taxon>
        <taxon>Lophotrochozoa</taxon>
        <taxon>Mollusca</taxon>
        <taxon>Bivalvia</taxon>
        <taxon>Autobranchia</taxon>
        <taxon>Heteroconchia</taxon>
        <taxon>Palaeoheterodonta</taxon>
        <taxon>Unionida</taxon>
        <taxon>Unionoidea</taxon>
        <taxon>Unionidae</taxon>
        <taxon>Ambleminae</taxon>
        <taxon>Lampsilini</taxon>
        <taxon>Potamilus</taxon>
    </lineage>
</organism>
<dbReference type="InterPro" id="IPR051184">
    <property type="entry name" value="Tyrosine-phos_adapter"/>
</dbReference>
<reference evidence="7" key="1">
    <citation type="journal article" date="2021" name="Genome Biol. Evol.">
        <title>A High-Quality Reference Genome for a Parasitic Bivalve with Doubly Uniparental Inheritance (Bivalvia: Unionida).</title>
        <authorList>
            <person name="Smith C.H."/>
        </authorList>
    </citation>
    <scope>NUCLEOTIDE SEQUENCE</scope>
    <source>
        <strain evidence="7">CHS0354</strain>
    </source>
</reference>
<reference evidence="7" key="2">
    <citation type="journal article" date="2021" name="Genome Biol. Evol.">
        <title>Developing a high-quality reference genome for a parasitic bivalve with doubly uniparental inheritance (Bivalvia: Unionida).</title>
        <authorList>
            <person name="Smith C.H."/>
        </authorList>
    </citation>
    <scope>NUCLEOTIDE SEQUENCE</scope>
    <source>
        <strain evidence="7">CHS0354</strain>
        <tissue evidence="7">Mantle</tissue>
    </source>
</reference>
<dbReference type="PANTHER" id="PTHR19969:SF5">
    <property type="entry name" value="CRK-LIKE PROTEIN"/>
    <property type="match status" value="1"/>
</dbReference>
<protein>
    <recommendedName>
        <fullName evidence="9">Adapter molecule Crk</fullName>
    </recommendedName>
</protein>
<dbReference type="InterPro" id="IPR036860">
    <property type="entry name" value="SH2_dom_sf"/>
</dbReference>
<keyword evidence="2 3" id="KW-0727">SH2 domain</keyword>
<dbReference type="SMART" id="SM00252">
    <property type="entry name" value="SH2"/>
    <property type="match status" value="1"/>
</dbReference>
<dbReference type="Gene3D" id="2.30.30.40">
    <property type="entry name" value="SH3 Domains"/>
    <property type="match status" value="2"/>
</dbReference>
<dbReference type="Gene3D" id="3.30.505.10">
    <property type="entry name" value="SH2 domain"/>
    <property type="match status" value="1"/>
</dbReference>
<dbReference type="PRINTS" id="PR00452">
    <property type="entry name" value="SH3DOMAIN"/>
</dbReference>
<dbReference type="GO" id="GO:0035591">
    <property type="term" value="F:signaling adaptor activity"/>
    <property type="evidence" value="ECO:0007669"/>
    <property type="project" value="TreeGrafter"/>
</dbReference>
<feature type="domain" description="SH3" evidence="6">
    <location>
        <begin position="107"/>
        <end position="167"/>
    </location>
</feature>
<dbReference type="EMBL" id="JAEAOA010002001">
    <property type="protein sequence ID" value="KAK3602612.1"/>
    <property type="molecule type" value="Genomic_DNA"/>
</dbReference>
<dbReference type="GO" id="GO:0005737">
    <property type="term" value="C:cytoplasm"/>
    <property type="evidence" value="ECO:0007669"/>
    <property type="project" value="TreeGrafter"/>
</dbReference>
<dbReference type="InterPro" id="IPR001452">
    <property type="entry name" value="SH3_domain"/>
</dbReference>
<dbReference type="SUPFAM" id="SSF50044">
    <property type="entry name" value="SH3-domain"/>
    <property type="match status" value="2"/>
</dbReference>
<dbReference type="SUPFAM" id="SSF55550">
    <property type="entry name" value="SH2 domain"/>
    <property type="match status" value="1"/>
</dbReference>
<dbReference type="PANTHER" id="PTHR19969">
    <property type="entry name" value="SH2-SH3 ADAPTOR PROTEIN-RELATED"/>
    <property type="match status" value="1"/>
</dbReference>
<dbReference type="Pfam" id="PF00017">
    <property type="entry name" value="SH2"/>
    <property type="match status" value="1"/>
</dbReference>
<dbReference type="InterPro" id="IPR036028">
    <property type="entry name" value="SH3-like_dom_sf"/>
</dbReference>
<evidence type="ECO:0000259" key="6">
    <source>
        <dbReference type="PROSITE" id="PS50002"/>
    </source>
</evidence>
<proteinExistence type="predicted"/>
<keyword evidence="1 4" id="KW-0728">SH3 domain</keyword>
<dbReference type="PROSITE" id="PS50002">
    <property type="entry name" value="SH3"/>
    <property type="match status" value="2"/>
</dbReference>
<dbReference type="GO" id="GO:0016477">
    <property type="term" value="P:cell migration"/>
    <property type="evidence" value="ECO:0007669"/>
    <property type="project" value="TreeGrafter"/>
</dbReference>
<dbReference type="PROSITE" id="PS50001">
    <property type="entry name" value="SH2"/>
    <property type="match status" value="1"/>
</dbReference>
<name>A0AAE0W6W0_9BIVA</name>